<comment type="caution">
    <text evidence="2">The sequence shown here is derived from an EMBL/GenBank/DDBJ whole genome shotgun (WGS) entry which is preliminary data.</text>
</comment>
<reference evidence="2" key="1">
    <citation type="submission" date="2019-05" db="EMBL/GenBank/DDBJ databases">
        <title>The de novo reference genome and transcriptome assemblies of the wild tomato species Solanum chilense.</title>
        <authorList>
            <person name="Stam R."/>
            <person name="Nosenko T."/>
            <person name="Hoerger A.C."/>
            <person name="Stephan W."/>
            <person name="Seidel M.A."/>
            <person name="Kuhn J.M.M."/>
            <person name="Haberer G."/>
            <person name="Tellier A."/>
        </authorList>
    </citation>
    <scope>NUCLEOTIDE SEQUENCE</scope>
    <source>
        <tissue evidence="2">Mature leaves</tissue>
    </source>
</reference>
<gene>
    <name evidence="2" type="ORF">EJD97_001401</name>
</gene>
<protein>
    <submittedName>
        <fullName evidence="2">Uncharacterized protein</fullName>
    </submittedName>
</protein>
<name>A0A6N2AMM0_SOLCI</name>
<evidence type="ECO:0000313" key="2">
    <source>
        <dbReference type="EMBL" id="TMW83545.1"/>
    </source>
</evidence>
<feature type="region of interest" description="Disordered" evidence="1">
    <location>
        <begin position="72"/>
        <end position="96"/>
    </location>
</feature>
<sequence length="116" mass="12673">MVEPPKATQMPGRPPKNRRRKIGEVRKAGKLSRMGTNNDIPPQAKTGVEATMKEQAPVRPIQATITLVQRGAGSGYRKRSKVVGQDQEFSSSRRVNPSVVSSAHVTGDMVLNLPRD</sequence>
<dbReference type="EMBL" id="RXGB01011442">
    <property type="protein sequence ID" value="TMW83545.1"/>
    <property type="molecule type" value="Genomic_DNA"/>
</dbReference>
<evidence type="ECO:0000256" key="1">
    <source>
        <dbReference type="SAM" id="MobiDB-lite"/>
    </source>
</evidence>
<organism evidence="2">
    <name type="scientific">Solanum chilense</name>
    <name type="common">Tomato</name>
    <name type="synonym">Lycopersicon chilense</name>
    <dbReference type="NCBI Taxonomy" id="4083"/>
    <lineage>
        <taxon>Eukaryota</taxon>
        <taxon>Viridiplantae</taxon>
        <taxon>Streptophyta</taxon>
        <taxon>Embryophyta</taxon>
        <taxon>Tracheophyta</taxon>
        <taxon>Spermatophyta</taxon>
        <taxon>Magnoliopsida</taxon>
        <taxon>eudicotyledons</taxon>
        <taxon>Gunneridae</taxon>
        <taxon>Pentapetalae</taxon>
        <taxon>asterids</taxon>
        <taxon>lamiids</taxon>
        <taxon>Solanales</taxon>
        <taxon>Solanaceae</taxon>
        <taxon>Solanoideae</taxon>
        <taxon>Solaneae</taxon>
        <taxon>Solanum</taxon>
        <taxon>Solanum subgen. Lycopersicon</taxon>
    </lineage>
</organism>
<accession>A0A6N2AMM0</accession>
<feature type="region of interest" description="Disordered" evidence="1">
    <location>
        <begin position="1"/>
        <end position="44"/>
    </location>
</feature>
<dbReference type="AlphaFoldDB" id="A0A6N2AMM0"/>
<proteinExistence type="predicted"/>